<name>A0A7Y9J0X6_9ACTN</name>
<accession>A0A7Y9J0X6</accession>
<comment type="similarity">
    <text evidence="1">Belongs to the LysR transcriptional regulatory family.</text>
</comment>
<proteinExistence type="inferred from homology"/>
<dbReference type="RefSeq" id="WP_179751635.1">
    <property type="nucleotide sequence ID" value="NZ_BAAAGN010000012.1"/>
</dbReference>
<dbReference type="EMBL" id="JACCBB010000001">
    <property type="protein sequence ID" value="NYD22568.1"/>
    <property type="molecule type" value="Genomic_DNA"/>
</dbReference>
<dbReference type="InterPro" id="IPR036390">
    <property type="entry name" value="WH_DNA-bd_sf"/>
</dbReference>
<evidence type="ECO:0000256" key="4">
    <source>
        <dbReference type="ARBA" id="ARBA00023163"/>
    </source>
</evidence>
<dbReference type="GO" id="GO:0032993">
    <property type="term" value="C:protein-DNA complex"/>
    <property type="evidence" value="ECO:0007669"/>
    <property type="project" value="TreeGrafter"/>
</dbReference>
<dbReference type="Pfam" id="PF03466">
    <property type="entry name" value="LysR_substrate"/>
    <property type="match status" value="1"/>
</dbReference>
<keyword evidence="4" id="KW-0804">Transcription</keyword>
<dbReference type="CDD" id="cd05466">
    <property type="entry name" value="PBP2_LTTR_substrate"/>
    <property type="match status" value="1"/>
</dbReference>
<dbReference type="AlphaFoldDB" id="A0A7Y9J0X6"/>
<dbReference type="SUPFAM" id="SSF53850">
    <property type="entry name" value="Periplasmic binding protein-like II"/>
    <property type="match status" value="1"/>
</dbReference>
<dbReference type="PANTHER" id="PTHR30346:SF29">
    <property type="entry name" value="LYSR SUBSTRATE-BINDING"/>
    <property type="match status" value="1"/>
</dbReference>
<evidence type="ECO:0000313" key="7">
    <source>
        <dbReference type="Proteomes" id="UP000521922"/>
    </source>
</evidence>
<protein>
    <submittedName>
        <fullName evidence="6">DNA-binding transcriptional LysR family regulator</fullName>
    </submittedName>
</protein>
<dbReference type="GO" id="GO:0003677">
    <property type="term" value="F:DNA binding"/>
    <property type="evidence" value="ECO:0007669"/>
    <property type="project" value="UniProtKB-KW"/>
</dbReference>
<evidence type="ECO:0000256" key="1">
    <source>
        <dbReference type="ARBA" id="ARBA00009437"/>
    </source>
</evidence>
<dbReference type="GO" id="GO:0003700">
    <property type="term" value="F:DNA-binding transcription factor activity"/>
    <property type="evidence" value="ECO:0007669"/>
    <property type="project" value="InterPro"/>
</dbReference>
<dbReference type="Pfam" id="PF00126">
    <property type="entry name" value="HTH_1"/>
    <property type="match status" value="1"/>
</dbReference>
<dbReference type="PANTHER" id="PTHR30346">
    <property type="entry name" value="TRANSCRIPTIONAL DUAL REGULATOR HCAR-RELATED"/>
    <property type="match status" value="1"/>
</dbReference>
<evidence type="ECO:0000313" key="6">
    <source>
        <dbReference type="EMBL" id="NYD22568.1"/>
    </source>
</evidence>
<gene>
    <name evidence="6" type="ORF">BJ968_002108</name>
</gene>
<comment type="caution">
    <text evidence="6">The sequence shown here is derived from an EMBL/GenBank/DDBJ whole genome shotgun (WGS) entry which is preliminary data.</text>
</comment>
<dbReference type="InterPro" id="IPR000847">
    <property type="entry name" value="LysR_HTH_N"/>
</dbReference>
<dbReference type="SUPFAM" id="SSF46785">
    <property type="entry name" value="Winged helix' DNA-binding domain"/>
    <property type="match status" value="1"/>
</dbReference>
<reference evidence="6 7" key="1">
    <citation type="submission" date="2020-07" db="EMBL/GenBank/DDBJ databases">
        <title>Sequencing the genomes of 1000 actinobacteria strains.</title>
        <authorList>
            <person name="Klenk H.-P."/>
        </authorList>
    </citation>
    <scope>NUCLEOTIDE SEQUENCE [LARGE SCALE GENOMIC DNA]</scope>
    <source>
        <strain evidence="6 7">DSM 7487</strain>
    </source>
</reference>
<dbReference type="InterPro" id="IPR005119">
    <property type="entry name" value="LysR_subst-bd"/>
</dbReference>
<dbReference type="Gene3D" id="1.10.10.10">
    <property type="entry name" value="Winged helix-like DNA-binding domain superfamily/Winged helix DNA-binding domain"/>
    <property type="match status" value="1"/>
</dbReference>
<dbReference type="InterPro" id="IPR036388">
    <property type="entry name" value="WH-like_DNA-bd_sf"/>
</dbReference>
<evidence type="ECO:0000256" key="3">
    <source>
        <dbReference type="ARBA" id="ARBA00023125"/>
    </source>
</evidence>
<keyword evidence="7" id="KW-1185">Reference proteome</keyword>
<sequence length="296" mass="30040">MPTLRALELLVAVLDHGSLTEAARRLHTTPSAISHQLAALERELRTPLLHRLPRGVQATAAGRAVEADARRAVEAAAAVTRVGRAVAAGTAGRVRVACGEVLTAPLVAPVLARWRHEHPDVVVELAEFASADALAAHVEAGDADLGVIPRPRGWTGDVHLVGHEEVVAVVPPGHPLAGATPTGTTTVAGVAAHPVVGLTPGNGLDRWLTGLAADAGTAFDVVVRTRSASTAVHLARAGAGVAVVPVSALGGDGTGVVRFDPPLGRDVVALLPTGGADALAGQFLRDLLARGAPQLP</sequence>
<feature type="domain" description="HTH lysR-type" evidence="5">
    <location>
        <begin position="2"/>
        <end position="59"/>
    </location>
</feature>
<evidence type="ECO:0000259" key="5">
    <source>
        <dbReference type="PROSITE" id="PS50931"/>
    </source>
</evidence>
<keyword evidence="2" id="KW-0805">Transcription regulation</keyword>
<dbReference type="Proteomes" id="UP000521922">
    <property type="component" value="Unassembled WGS sequence"/>
</dbReference>
<organism evidence="6 7">
    <name type="scientific">Kineococcus aurantiacus</name>
    <dbReference type="NCBI Taxonomy" id="37633"/>
    <lineage>
        <taxon>Bacteria</taxon>
        <taxon>Bacillati</taxon>
        <taxon>Actinomycetota</taxon>
        <taxon>Actinomycetes</taxon>
        <taxon>Kineosporiales</taxon>
        <taxon>Kineosporiaceae</taxon>
        <taxon>Kineococcus</taxon>
    </lineage>
</organism>
<dbReference type="Gene3D" id="3.40.190.10">
    <property type="entry name" value="Periplasmic binding protein-like II"/>
    <property type="match status" value="2"/>
</dbReference>
<dbReference type="PROSITE" id="PS50931">
    <property type="entry name" value="HTH_LYSR"/>
    <property type="match status" value="1"/>
</dbReference>
<keyword evidence="3 6" id="KW-0238">DNA-binding</keyword>
<evidence type="ECO:0000256" key="2">
    <source>
        <dbReference type="ARBA" id="ARBA00023015"/>
    </source>
</evidence>